<dbReference type="GO" id="GO:0043531">
    <property type="term" value="F:ADP binding"/>
    <property type="evidence" value="ECO:0007669"/>
    <property type="project" value="InterPro"/>
</dbReference>
<dbReference type="GO" id="GO:0098542">
    <property type="term" value="P:defense response to other organism"/>
    <property type="evidence" value="ECO:0007669"/>
    <property type="project" value="TreeGrafter"/>
</dbReference>
<organism evidence="9 10">
    <name type="scientific">Erythroxylum novogranatense</name>
    <dbReference type="NCBI Taxonomy" id="1862640"/>
    <lineage>
        <taxon>Eukaryota</taxon>
        <taxon>Viridiplantae</taxon>
        <taxon>Streptophyta</taxon>
        <taxon>Embryophyta</taxon>
        <taxon>Tracheophyta</taxon>
        <taxon>Spermatophyta</taxon>
        <taxon>Magnoliopsida</taxon>
        <taxon>eudicotyledons</taxon>
        <taxon>Gunneridae</taxon>
        <taxon>Pentapetalae</taxon>
        <taxon>rosids</taxon>
        <taxon>fabids</taxon>
        <taxon>Malpighiales</taxon>
        <taxon>Erythroxylaceae</taxon>
        <taxon>Erythroxylum</taxon>
    </lineage>
</organism>
<keyword evidence="2" id="KW-0677">Repeat</keyword>
<sequence>MAESIVSFLVGRIGTFIEEEINLQKGVRYQIVLVKDELEQIGVFIRVAEEMEERDAQLSMWIKQVRNVAFDMEDVLDEFRLRLTPSPNHESRNFISILTRSRCIKNIKSRHHIASKIQSIKLRVVSIADARQRYNFPIPSSINVRESSWEDRRADAVLLEEADLVGVDQPKKQLTQWLTRDDPATKVLSVVGMGGLGKTALVKKVYDEVQVKKHFNPRVWISVSQSFNLEELLKKVIVQLCDESKQSTPQRMETMAAHDLKGVIKNFIQATRFLIVLDDVWTTEAWDQFKYALPKFDHGSRVMLTTRNVDVAATSCTEYNGEMYALKPLPKEYSWRLFCRRTFQSDDCPSHLENVCKHIEERCKGLPLAVVTIGGLLATKDKTKTDEWNLVNRDLGGELEKAKLLPMTRILLLSYYSLPFYLKACLLYTCLFPEDYSIELSRLIRLWISEGFIVEKKGRTSEEVGENYLNELLNRSLIQVVDRYECGRIRRYRVHDIMREVLVSKAIDQSFAMIFNNENRKWPEKARRLSVHYGFPGNANEMMGDFKFRSLLLFGVKALPENTPILEVLGRKKSRFLKVLDMSGTSMLRSFPREVLKLSGLRYLNLRDTQIGDLPPSIGDELPSLETLDLKGSNVTKLPATVVKLRRLRHLVVYRYEIDGRIRRLHVVECVSGIERLQFLQKLCWIDVSQGCEVIESIGMLQQLRKLRICHLKPEHGKVLCSSINQLTNLQSLSIASTDDREIIDLEGISAPPTFLQRLFLRGSLEKIPDWMSSLENLTTLALMSTGLGGNAFESIQMLPNLTVLRINKAFKEEKLYFKAGGFQMLKSLIILDLPALRRVEIEKGSMPSLESLDIEKCKLLQRVPSGIEHLANPTSSIFLFQRRRKRVFETNVDICAPINLKEMYMEMDVYLFFISCAPINLKGIRDNVHRYKIK</sequence>
<protein>
    <recommendedName>
        <fullName evidence="11">Disease resistance protein RPM1-like</fullName>
    </recommendedName>
</protein>
<dbReference type="Pfam" id="PF00931">
    <property type="entry name" value="NB-ARC"/>
    <property type="match status" value="1"/>
</dbReference>
<evidence type="ECO:0000256" key="3">
    <source>
        <dbReference type="ARBA" id="ARBA00022741"/>
    </source>
</evidence>
<dbReference type="Gene3D" id="1.20.5.4130">
    <property type="match status" value="1"/>
</dbReference>
<evidence type="ECO:0000313" key="10">
    <source>
        <dbReference type="Proteomes" id="UP001159364"/>
    </source>
</evidence>
<feature type="domain" description="Disease resistance N-terminal" evidence="6">
    <location>
        <begin position="5"/>
        <end position="91"/>
    </location>
</feature>
<evidence type="ECO:0000259" key="8">
    <source>
        <dbReference type="Pfam" id="PF23598"/>
    </source>
</evidence>
<dbReference type="AlphaFoldDB" id="A0AAV8SQM5"/>
<dbReference type="Pfam" id="PF23598">
    <property type="entry name" value="LRR_14"/>
    <property type="match status" value="1"/>
</dbReference>
<feature type="domain" description="NB-ARC" evidence="5">
    <location>
        <begin position="168"/>
        <end position="347"/>
    </location>
</feature>
<comment type="caution">
    <text evidence="9">The sequence shown here is derived from an EMBL/GenBank/DDBJ whole genome shotgun (WGS) entry which is preliminary data.</text>
</comment>
<dbReference type="InterPro" id="IPR036388">
    <property type="entry name" value="WH-like_DNA-bd_sf"/>
</dbReference>
<dbReference type="Pfam" id="PF18052">
    <property type="entry name" value="Rx_N"/>
    <property type="match status" value="1"/>
</dbReference>
<dbReference type="PRINTS" id="PR00364">
    <property type="entry name" value="DISEASERSIST"/>
</dbReference>
<dbReference type="PANTHER" id="PTHR23155:SF1205">
    <property type="entry name" value="DISEASE RESISTANCE PROTEIN RPM1"/>
    <property type="match status" value="1"/>
</dbReference>
<evidence type="ECO:0000256" key="4">
    <source>
        <dbReference type="ARBA" id="ARBA00022821"/>
    </source>
</evidence>
<dbReference type="Pfam" id="PF23559">
    <property type="entry name" value="WHD_DRP"/>
    <property type="match status" value="1"/>
</dbReference>
<reference evidence="9 10" key="1">
    <citation type="submission" date="2021-09" db="EMBL/GenBank/DDBJ databases">
        <title>Genomic insights and catalytic innovation underlie evolution of tropane alkaloids biosynthesis.</title>
        <authorList>
            <person name="Wang Y.-J."/>
            <person name="Tian T."/>
            <person name="Huang J.-P."/>
            <person name="Huang S.-X."/>
        </authorList>
    </citation>
    <scope>NUCLEOTIDE SEQUENCE [LARGE SCALE GENOMIC DNA]</scope>
    <source>
        <strain evidence="9">KIB-2018</strain>
        <tissue evidence="9">Leaf</tissue>
    </source>
</reference>
<dbReference type="Proteomes" id="UP001159364">
    <property type="component" value="Linkage Group LG09"/>
</dbReference>
<proteinExistence type="predicted"/>
<dbReference type="InterPro" id="IPR038005">
    <property type="entry name" value="RX-like_CC"/>
</dbReference>
<dbReference type="InterPro" id="IPR044974">
    <property type="entry name" value="Disease_R_plants"/>
</dbReference>
<dbReference type="Gene3D" id="1.10.10.10">
    <property type="entry name" value="Winged helix-like DNA-binding domain superfamily/Winged helix DNA-binding domain"/>
    <property type="match status" value="1"/>
</dbReference>
<evidence type="ECO:0000256" key="1">
    <source>
        <dbReference type="ARBA" id="ARBA00022614"/>
    </source>
</evidence>
<keyword evidence="3" id="KW-0547">Nucleotide-binding</keyword>
<keyword evidence="1" id="KW-0433">Leucine-rich repeat</keyword>
<dbReference type="InterPro" id="IPR058922">
    <property type="entry name" value="WHD_DRP"/>
</dbReference>
<dbReference type="FunFam" id="3.40.50.300:FF:001091">
    <property type="entry name" value="Probable disease resistance protein At1g61300"/>
    <property type="match status" value="1"/>
</dbReference>
<dbReference type="FunFam" id="1.10.10.10:FF:000322">
    <property type="entry name" value="Probable disease resistance protein At1g63360"/>
    <property type="match status" value="1"/>
</dbReference>
<accession>A0AAV8SQM5</accession>
<dbReference type="SUPFAM" id="SSF52058">
    <property type="entry name" value="L domain-like"/>
    <property type="match status" value="1"/>
</dbReference>
<gene>
    <name evidence="9" type="ORF">K2173_010017</name>
</gene>
<dbReference type="SMART" id="SM00369">
    <property type="entry name" value="LRR_TYP"/>
    <property type="match status" value="3"/>
</dbReference>
<evidence type="ECO:0000313" key="9">
    <source>
        <dbReference type="EMBL" id="KAJ8754581.1"/>
    </source>
</evidence>
<dbReference type="InterPro" id="IPR032675">
    <property type="entry name" value="LRR_dom_sf"/>
</dbReference>
<evidence type="ECO:0000259" key="7">
    <source>
        <dbReference type="Pfam" id="PF23559"/>
    </source>
</evidence>
<dbReference type="InterPro" id="IPR003591">
    <property type="entry name" value="Leu-rich_rpt_typical-subtyp"/>
</dbReference>
<evidence type="ECO:0000259" key="6">
    <source>
        <dbReference type="Pfam" id="PF18052"/>
    </source>
</evidence>
<feature type="domain" description="Disease resistance protein winged helix" evidence="7">
    <location>
        <begin position="431"/>
        <end position="500"/>
    </location>
</feature>
<evidence type="ECO:0000256" key="2">
    <source>
        <dbReference type="ARBA" id="ARBA00022737"/>
    </source>
</evidence>
<dbReference type="InterPro" id="IPR002182">
    <property type="entry name" value="NB-ARC"/>
</dbReference>
<dbReference type="Gene3D" id="1.10.8.430">
    <property type="entry name" value="Helical domain of apoptotic protease-activating factors"/>
    <property type="match status" value="1"/>
</dbReference>
<dbReference type="EMBL" id="JAIWQS010000009">
    <property type="protein sequence ID" value="KAJ8754581.1"/>
    <property type="molecule type" value="Genomic_DNA"/>
</dbReference>
<dbReference type="Gene3D" id="3.80.10.10">
    <property type="entry name" value="Ribonuclease Inhibitor"/>
    <property type="match status" value="2"/>
</dbReference>
<feature type="domain" description="Disease resistance R13L4/SHOC-2-like LRR" evidence="8">
    <location>
        <begin position="574"/>
        <end position="856"/>
    </location>
</feature>
<keyword evidence="4" id="KW-0611">Plant defense</keyword>
<evidence type="ECO:0000259" key="5">
    <source>
        <dbReference type="Pfam" id="PF00931"/>
    </source>
</evidence>
<dbReference type="InterPro" id="IPR055414">
    <property type="entry name" value="LRR_R13L4/SHOC2-like"/>
</dbReference>
<dbReference type="SUPFAM" id="SSF52540">
    <property type="entry name" value="P-loop containing nucleoside triphosphate hydrolases"/>
    <property type="match status" value="1"/>
</dbReference>
<dbReference type="Gene3D" id="3.40.50.300">
    <property type="entry name" value="P-loop containing nucleotide triphosphate hydrolases"/>
    <property type="match status" value="1"/>
</dbReference>
<dbReference type="InterPro" id="IPR041118">
    <property type="entry name" value="Rx_N"/>
</dbReference>
<dbReference type="PANTHER" id="PTHR23155">
    <property type="entry name" value="DISEASE RESISTANCE PROTEIN RP"/>
    <property type="match status" value="1"/>
</dbReference>
<evidence type="ECO:0008006" key="11">
    <source>
        <dbReference type="Google" id="ProtNLM"/>
    </source>
</evidence>
<dbReference type="CDD" id="cd14798">
    <property type="entry name" value="RX-CC_like"/>
    <property type="match status" value="1"/>
</dbReference>
<dbReference type="InterPro" id="IPR042197">
    <property type="entry name" value="Apaf_helical"/>
</dbReference>
<name>A0AAV8SQM5_9ROSI</name>
<keyword evidence="10" id="KW-1185">Reference proteome</keyword>
<dbReference type="InterPro" id="IPR027417">
    <property type="entry name" value="P-loop_NTPase"/>
</dbReference>